<comment type="caution">
    <text evidence="2">The sequence shown here is derived from an EMBL/GenBank/DDBJ whole genome shotgun (WGS) entry which is preliminary data.</text>
</comment>
<evidence type="ECO:0000313" key="2">
    <source>
        <dbReference type="EMBL" id="GAA0901808.1"/>
    </source>
</evidence>
<keyword evidence="1" id="KW-1133">Transmembrane helix</keyword>
<evidence type="ECO:0000256" key="1">
    <source>
        <dbReference type="SAM" id="Phobius"/>
    </source>
</evidence>
<accession>A0ABP3YPW4</accession>
<dbReference type="EMBL" id="BAAAHP010000238">
    <property type="protein sequence ID" value="GAA0901808.1"/>
    <property type="molecule type" value="Genomic_DNA"/>
</dbReference>
<organism evidence="2 3">
    <name type="scientific">Pseudonocardia zijingensis</name>
    <dbReference type="NCBI Taxonomy" id="153376"/>
    <lineage>
        <taxon>Bacteria</taxon>
        <taxon>Bacillati</taxon>
        <taxon>Actinomycetota</taxon>
        <taxon>Actinomycetes</taxon>
        <taxon>Pseudonocardiales</taxon>
        <taxon>Pseudonocardiaceae</taxon>
        <taxon>Pseudonocardia</taxon>
    </lineage>
</organism>
<keyword evidence="1" id="KW-0472">Membrane</keyword>
<dbReference type="Gene3D" id="3.40.720.10">
    <property type="entry name" value="Alkaline Phosphatase, subunit A"/>
    <property type="match status" value="1"/>
</dbReference>
<gene>
    <name evidence="2" type="ORF">GCM10009559_68630</name>
</gene>
<dbReference type="RefSeq" id="WP_343945913.1">
    <property type="nucleotide sequence ID" value="NZ_BAAAHP010000238.1"/>
</dbReference>
<dbReference type="Pfam" id="PF01663">
    <property type="entry name" value="Phosphodiest"/>
    <property type="match status" value="1"/>
</dbReference>
<keyword evidence="3" id="KW-1185">Reference proteome</keyword>
<keyword evidence="1" id="KW-0812">Transmembrane</keyword>
<reference evidence="3" key="1">
    <citation type="journal article" date="2019" name="Int. J. Syst. Evol. Microbiol.">
        <title>The Global Catalogue of Microorganisms (GCM) 10K type strain sequencing project: providing services to taxonomists for standard genome sequencing and annotation.</title>
        <authorList>
            <consortium name="The Broad Institute Genomics Platform"/>
            <consortium name="The Broad Institute Genome Sequencing Center for Infectious Disease"/>
            <person name="Wu L."/>
            <person name="Ma J."/>
        </authorList>
    </citation>
    <scope>NUCLEOTIDE SEQUENCE [LARGE SCALE GENOMIC DNA]</scope>
    <source>
        <strain evidence="3">JCM 11117</strain>
    </source>
</reference>
<proteinExistence type="predicted"/>
<dbReference type="InterPro" id="IPR017850">
    <property type="entry name" value="Alkaline_phosphatase_core_sf"/>
</dbReference>
<feature type="transmembrane region" description="Helical" evidence="1">
    <location>
        <begin position="75"/>
        <end position="98"/>
    </location>
</feature>
<protein>
    <submittedName>
        <fullName evidence="2">Phage holin family protein</fullName>
    </submittedName>
</protein>
<name>A0ABP3YPW4_9PSEU</name>
<dbReference type="SUPFAM" id="SSF53649">
    <property type="entry name" value="Alkaline phosphatase-like"/>
    <property type="match status" value="1"/>
</dbReference>
<feature type="transmembrane region" description="Helical" evidence="1">
    <location>
        <begin position="110"/>
        <end position="130"/>
    </location>
</feature>
<dbReference type="InterPro" id="IPR002591">
    <property type="entry name" value="Phosphodiest/P_Trfase"/>
</dbReference>
<feature type="transmembrane region" description="Helical" evidence="1">
    <location>
        <begin position="47"/>
        <end position="68"/>
    </location>
</feature>
<dbReference type="InterPro" id="IPR007165">
    <property type="entry name" value="Phage_holin_4_2"/>
</dbReference>
<dbReference type="Proteomes" id="UP001499967">
    <property type="component" value="Unassembled WGS sequence"/>
</dbReference>
<sequence length="732" mass="78130">MRASAGGGGRLLRGGREVARALLVWVLTAGALMLLDEWLTGFRMPEWWQPTVCALLFGVLSAVVWPLVLRVALPVAVFTLGIGSFLLLGAGVLAISFAVPGVVITDFGTAVVVAVAVAALGSVVSGLVGLDEDELFFRRAARRGVRSGTTGDGSMPPGVLFLQVDGLGFDTVRRAVRDGDMPSLARMLDEGSHRLTGWHTDWSSQTGASVCGMLHGRNDDIIGFRWYEKDRDHVMACSSPEDAAEIERRHSDGCGLLAVDGAARASLFTGDAAHTSLTLSALPLISGAGRRGRGIDGVGAGYYAYFANPANALRTVAGALVDVGREISAAVRQRRAGVRPRVKRGGFYPLARAGTTVIARDVVVSAIIEDMLAGRAVVYADFLGYDEVGHHSGVERFDALAVLRGIDRQIGRLHRATQLAPRRYHIVVLSDHGQTQGWAFTDRFGESIGALVGRLVGEPQPDPRRGSHLDAGRSAERWQIDAVLAEVSSGGGPIARRLRARVERAGAVDRPRPPDGGPADAERVAPGVVVVASGHLATVSFTRHEGRVELETIEREYPELLPSLVDHPGVGFVLVRSAEFGPVVLGRDGLRRLATGVVIGDDPLEPYGPHAADLVRRVDTFPHCADLMINSRYDPVRDEASPFEPHVGSHGGLGGAQSRGFLLHPAELPPPREIVGAEALHRVLRGWLTHLGHPEPRPADGQVQERHVAVLQVHERGVPELPGAPCEDHPGE</sequence>
<evidence type="ECO:0000313" key="3">
    <source>
        <dbReference type="Proteomes" id="UP001499967"/>
    </source>
</evidence>
<feature type="transmembrane region" description="Helical" evidence="1">
    <location>
        <begin position="18"/>
        <end position="35"/>
    </location>
</feature>
<dbReference type="Pfam" id="PF04020">
    <property type="entry name" value="Phage_holin_4_2"/>
    <property type="match status" value="1"/>
</dbReference>